<protein>
    <recommendedName>
        <fullName evidence="2">Secretion system C-terminal sorting domain-containing protein</fullName>
    </recommendedName>
</protein>
<dbReference type="EMBL" id="UINC01072510">
    <property type="protein sequence ID" value="SVC08204.1"/>
    <property type="molecule type" value="Genomic_DNA"/>
</dbReference>
<accession>A0A382J7P5</accession>
<dbReference type="AlphaFoldDB" id="A0A382J7P5"/>
<evidence type="ECO:0000313" key="1">
    <source>
        <dbReference type="EMBL" id="SVC08204.1"/>
    </source>
</evidence>
<sequence length="39" mass="4434">MNVGHHQIEWNGENLSSGTYFIRINSGEFSDVKKVVLVK</sequence>
<organism evidence="1">
    <name type="scientific">marine metagenome</name>
    <dbReference type="NCBI Taxonomy" id="408172"/>
    <lineage>
        <taxon>unclassified sequences</taxon>
        <taxon>metagenomes</taxon>
        <taxon>ecological metagenomes</taxon>
    </lineage>
</organism>
<gene>
    <name evidence="1" type="ORF">METZ01_LOCUS261058</name>
</gene>
<reference evidence="1" key="1">
    <citation type="submission" date="2018-05" db="EMBL/GenBank/DDBJ databases">
        <authorList>
            <person name="Lanie J.A."/>
            <person name="Ng W.-L."/>
            <person name="Kazmierczak K.M."/>
            <person name="Andrzejewski T.M."/>
            <person name="Davidsen T.M."/>
            <person name="Wayne K.J."/>
            <person name="Tettelin H."/>
            <person name="Glass J.I."/>
            <person name="Rusch D."/>
            <person name="Podicherti R."/>
            <person name="Tsui H.-C.T."/>
            <person name="Winkler M.E."/>
        </authorList>
    </citation>
    <scope>NUCLEOTIDE SEQUENCE</scope>
</reference>
<name>A0A382J7P5_9ZZZZ</name>
<evidence type="ECO:0008006" key="2">
    <source>
        <dbReference type="Google" id="ProtNLM"/>
    </source>
</evidence>
<proteinExistence type="predicted"/>